<evidence type="ECO:0000313" key="2">
    <source>
        <dbReference type="Proteomes" id="UP000253728"/>
    </source>
</evidence>
<dbReference type="STRING" id="732.ADJ80_08500"/>
<accession>A0A336N7D7</accession>
<protein>
    <submittedName>
        <fullName evidence="1">Zn-ribbon-containing, possibly nucleic-acid-binding protein</fullName>
    </submittedName>
</protein>
<dbReference type="AlphaFoldDB" id="A0A336N7D7"/>
<dbReference type="Pfam" id="PF10071">
    <property type="entry name" value="DUF2310"/>
    <property type="match status" value="1"/>
</dbReference>
<organism evidence="1 2">
    <name type="scientific">Aggregatibacter aphrophilus</name>
    <name type="common">Haemophilus aphrophilus</name>
    <dbReference type="NCBI Taxonomy" id="732"/>
    <lineage>
        <taxon>Bacteria</taxon>
        <taxon>Pseudomonadati</taxon>
        <taxon>Pseudomonadota</taxon>
        <taxon>Gammaproteobacteria</taxon>
        <taxon>Pasteurellales</taxon>
        <taxon>Pasteurellaceae</taxon>
        <taxon>Aggregatibacter</taxon>
    </lineage>
</organism>
<evidence type="ECO:0000313" key="1">
    <source>
        <dbReference type="EMBL" id="SSZ29544.1"/>
    </source>
</evidence>
<dbReference type="Proteomes" id="UP000253728">
    <property type="component" value="Unassembled WGS sequence"/>
</dbReference>
<gene>
    <name evidence="1" type="ORF">NCTC5908_01346</name>
</gene>
<dbReference type="InterPro" id="IPR016908">
    <property type="entry name" value="UCP029037"/>
</dbReference>
<reference evidence="1 2" key="1">
    <citation type="submission" date="2018-06" db="EMBL/GenBank/DDBJ databases">
        <authorList>
            <consortium name="Pathogen Informatics"/>
            <person name="Doyle S."/>
        </authorList>
    </citation>
    <scope>NUCLEOTIDE SEQUENCE [LARGE SCALE GENOMIC DNA]</scope>
    <source>
        <strain evidence="1 2">NCTC5908</strain>
    </source>
</reference>
<name>A0A336N7D7_AGGAP</name>
<dbReference type="EMBL" id="UFSP01000002">
    <property type="protein sequence ID" value="SSZ29544.1"/>
    <property type="molecule type" value="Genomic_DNA"/>
</dbReference>
<sequence length="263" mass="30679">MIYYVFNRSLFFSSKSDFSLEKQAHCVNQLIEQWRYNGQIIGREIPQFLAEQENQQGLAVRVTCPEQTSLLAEFNNQPVTQALLEAEKCGVFFESFQIVAEDLNSDITASETPSWQLLYTTYLQSCSPLHSGDTLQPIPLYKQLKNIPHLAMDTIKWQENWQACDQLQMNGSVLEKEALEQISSTETHLFKHGYHLAQEITRHSGIPTYYYLYRIGGESREAELHSHCPLCKRAWTLEQPLFDFLYFKCDHCRLISNLSWHWQ</sequence>
<dbReference type="PIRSF" id="PIRSF029037">
    <property type="entry name" value="UCP029037_Zn_ribbon"/>
    <property type="match status" value="1"/>
</dbReference>
<proteinExistence type="predicted"/>